<dbReference type="Pfam" id="PF01266">
    <property type="entry name" value="DAO"/>
    <property type="match status" value="1"/>
</dbReference>
<keyword evidence="3" id="KW-0274">FAD</keyword>
<evidence type="ECO:0000256" key="5">
    <source>
        <dbReference type="ARBA" id="ARBA00023002"/>
    </source>
</evidence>
<organism evidence="8 9">
    <name type="scientific">Thyridium curvatum</name>
    <dbReference type="NCBI Taxonomy" id="1093900"/>
    <lineage>
        <taxon>Eukaryota</taxon>
        <taxon>Fungi</taxon>
        <taxon>Dikarya</taxon>
        <taxon>Ascomycota</taxon>
        <taxon>Pezizomycotina</taxon>
        <taxon>Sordariomycetes</taxon>
        <taxon>Sordariomycetidae</taxon>
        <taxon>Thyridiales</taxon>
        <taxon>Thyridiaceae</taxon>
        <taxon>Thyridium</taxon>
    </lineage>
</organism>
<comment type="caution">
    <text evidence="8">The sequence shown here is derived from an EMBL/GenBank/DDBJ whole genome shotgun (WGS) entry which is preliminary data.</text>
</comment>
<dbReference type="InterPro" id="IPR036188">
    <property type="entry name" value="FAD/NAD-bd_sf"/>
</dbReference>
<dbReference type="GO" id="GO:0004499">
    <property type="term" value="F:N,N-dimethylaniline monooxygenase activity"/>
    <property type="evidence" value="ECO:0007669"/>
    <property type="project" value="InterPro"/>
</dbReference>
<accession>A0A507AVL3</accession>
<dbReference type="GO" id="GO:0050660">
    <property type="term" value="F:flavin adenine dinucleotide binding"/>
    <property type="evidence" value="ECO:0007669"/>
    <property type="project" value="InterPro"/>
</dbReference>
<dbReference type="PRINTS" id="PR00419">
    <property type="entry name" value="ADXRDTASE"/>
</dbReference>
<dbReference type="GO" id="GO:0050661">
    <property type="term" value="F:NADP binding"/>
    <property type="evidence" value="ECO:0007669"/>
    <property type="project" value="InterPro"/>
</dbReference>
<keyword evidence="4" id="KW-0521">NADP</keyword>
<keyword evidence="2" id="KW-0285">Flavoprotein</keyword>
<dbReference type="PANTHER" id="PTHR23023">
    <property type="entry name" value="DIMETHYLANILINE MONOOXYGENASE"/>
    <property type="match status" value="1"/>
</dbReference>
<keyword evidence="5" id="KW-0560">Oxidoreductase</keyword>
<dbReference type="SUPFAM" id="SSF51905">
    <property type="entry name" value="FAD/NAD(P)-binding domain"/>
    <property type="match status" value="2"/>
</dbReference>
<dbReference type="AlphaFoldDB" id="A0A507AVL3"/>
<keyword evidence="9" id="KW-1185">Reference proteome</keyword>
<dbReference type="Gene3D" id="3.50.50.60">
    <property type="entry name" value="FAD/NAD(P)-binding domain"/>
    <property type="match status" value="2"/>
</dbReference>
<gene>
    <name evidence="8" type="ORF">E0L32_000406</name>
</gene>
<dbReference type="RefSeq" id="XP_030995723.1">
    <property type="nucleotide sequence ID" value="XM_031138437.1"/>
</dbReference>
<evidence type="ECO:0000313" key="9">
    <source>
        <dbReference type="Proteomes" id="UP000319257"/>
    </source>
</evidence>
<dbReference type="GeneID" id="41967853"/>
<dbReference type="Pfam" id="PF00743">
    <property type="entry name" value="FMO-like"/>
    <property type="match status" value="1"/>
</dbReference>
<dbReference type="EMBL" id="SKBQ01000002">
    <property type="protein sequence ID" value="TPX14012.1"/>
    <property type="molecule type" value="Genomic_DNA"/>
</dbReference>
<evidence type="ECO:0000256" key="6">
    <source>
        <dbReference type="SAM" id="MobiDB-lite"/>
    </source>
</evidence>
<comment type="similarity">
    <text evidence="1">Belongs to the FMO family.</text>
</comment>
<proteinExistence type="inferred from homology"/>
<feature type="region of interest" description="Disordered" evidence="6">
    <location>
        <begin position="54"/>
        <end position="97"/>
    </location>
</feature>
<dbReference type="STRING" id="1093900.A0A507AVL3"/>
<name>A0A507AVL3_9PEZI</name>
<dbReference type="OrthoDB" id="66881at2759"/>
<evidence type="ECO:0000256" key="3">
    <source>
        <dbReference type="ARBA" id="ARBA00022827"/>
    </source>
</evidence>
<dbReference type="InterPro" id="IPR050346">
    <property type="entry name" value="FMO-like"/>
</dbReference>
<dbReference type="InterPro" id="IPR020946">
    <property type="entry name" value="Flavin_mOase-like"/>
</dbReference>
<reference evidence="8 9" key="1">
    <citation type="submission" date="2019-06" db="EMBL/GenBank/DDBJ databases">
        <title>Draft genome sequence of the filamentous fungus Phialemoniopsis curvata isolated from diesel fuel.</title>
        <authorList>
            <person name="Varaljay V.A."/>
            <person name="Lyon W.J."/>
            <person name="Crouch A.L."/>
            <person name="Drake C.E."/>
            <person name="Hollomon J.M."/>
            <person name="Nadeau L.J."/>
            <person name="Nunn H.S."/>
            <person name="Stevenson B.S."/>
            <person name="Bojanowski C.L."/>
            <person name="Crookes-Goodson W.J."/>
        </authorList>
    </citation>
    <scope>NUCLEOTIDE SEQUENCE [LARGE SCALE GENOMIC DNA]</scope>
    <source>
        <strain evidence="8 9">D216</strain>
    </source>
</reference>
<dbReference type="PIRSF" id="PIRSF000332">
    <property type="entry name" value="FMO"/>
    <property type="match status" value="1"/>
</dbReference>
<dbReference type="Proteomes" id="UP000319257">
    <property type="component" value="Unassembled WGS sequence"/>
</dbReference>
<evidence type="ECO:0000256" key="2">
    <source>
        <dbReference type="ARBA" id="ARBA00022630"/>
    </source>
</evidence>
<evidence type="ECO:0000259" key="7">
    <source>
        <dbReference type="Pfam" id="PF01266"/>
    </source>
</evidence>
<evidence type="ECO:0000256" key="1">
    <source>
        <dbReference type="ARBA" id="ARBA00009183"/>
    </source>
</evidence>
<protein>
    <recommendedName>
        <fullName evidence="7">FAD dependent oxidoreductase domain-containing protein</fullName>
    </recommendedName>
</protein>
<feature type="domain" description="FAD dependent oxidoreductase" evidence="7">
    <location>
        <begin position="17"/>
        <end position="52"/>
    </location>
</feature>
<dbReference type="InterPro" id="IPR000960">
    <property type="entry name" value="Flavin_mOase"/>
</dbReference>
<dbReference type="InterPro" id="IPR006076">
    <property type="entry name" value="FAD-dep_OxRdtase"/>
</dbReference>
<evidence type="ECO:0000256" key="4">
    <source>
        <dbReference type="ARBA" id="ARBA00022857"/>
    </source>
</evidence>
<sequence>MGSMQAPLPDALNNIKRVAVVGAGISGVCSAAHLLRQGLEVTVFERSGIAGGVWHYDPRPAPDPSYPNESPSKGDYKISPAGRHAYATPPPGYDESETDLSMAVDDTKRMSAAEIEHAPPGPAYFGLKNNVPTRLMKSILGDYPEGTEDFVSQKLLEEYIQNLSRDTGVEQVTLYNTRVEEINKDTGSDTWTVRTLVLEHSSHRPRFREQSWVFDAVVVASGHYNMPRIPAIPGLAEWKATWPDRVMHSKRYRTPEPFASEKVFLIGAGVSSWDIARELDRVGGTTIQSCRGGIFDIPETLLPPSAMRVGEVAAFENSPVPSSATLNKSDTIPGRILLSDGTQLEGFHRVIVSTGYITSYPFLAHLHEDSLTAEQASDDILVTADGDMVHNLYADIFYIPDPTLAFVGVPFHVATFALFDVQAQAVARAFAGRVSFPDVAERRAAYEQKKTKKGVGRSFHSLKDDGAELGYADSLRAWVNRSADELVDERMPPYTEEWLQAHAEMKERLKALRIGD</sequence>
<evidence type="ECO:0000313" key="8">
    <source>
        <dbReference type="EMBL" id="TPX14012.1"/>
    </source>
</evidence>
<dbReference type="InParanoid" id="A0A507AVL3"/>